<dbReference type="EMBL" id="BOPH01000102">
    <property type="protein sequence ID" value="GIJ72574.1"/>
    <property type="molecule type" value="Genomic_DNA"/>
</dbReference>
<sequence length="382" mass="41452">MTVLSRRAVNRATLARQLLLERAELPVPTAVHHLVGLQAQTPQTWYVGLWTRLRAFDPVAAGELLVGRDLVRLPAMRSTVHLLTAGDALAVRPLVQPVVERVTMGAFGRRLRGVDRDALVAAARALVEEEPLAAADLGRRLAERFPGHDPAALAQGARAWLPMVQVPPRGVWGRGGRALQAPLDTWLSARPDTPLDARPGTRLGPAAAATAEDLVLRYLAAFGPATVRDVQAWSGLTRLREVVDGLRPRLRVFTDADGAELVDLPDAPRPDADTPAPTRFLYDYDNLLLSHADRRRVLGDPGTVDFAAHGYAADSNLQPASVLVDGTVAATWRVTVDRDGARLAVRGFRRFTAREVADLAAEGAELLRFLHPDRRPVDVAVT</sequence>
<dbReference type="Pfam" id="PF06224">
    <property type="entry name" value="AlkZ-like"/>
    <property type="match status" value="1"/>
</dbReference>
<dbReference type="InterPro" id="IPR009351">
    <property type="entry name" value="AlkZ-like"/>
</dbReference>
<keyword evidence="2" id="KW-1185">Reference proteome</keyword>
<name>A0A8J3ZYF2_9ACTN</name>
<accession>A0A8J3ZYF2</accession>
<proteinExistence type="predicted"/>
<comment type="caution">
    <text evidence="1">The sequence shown here is derived from an EMBL/GenBank/DDBJ whole genome shotgun (WGS) entry which is preliminary data.</text>
</comment>
<organism evidence="1 2">
    <name type="scientific">Virgisporangium ochraceum</name>
    <dbReference type="NCBI Taxonomy" id="65505"/>
    <lineage>
        <taxon>Bacteria</taxon>
        <taxon>Bacillati</taxon>
        <taxon>Actinomycetota</taxon>
        <taxon>Actinomycetes</taxon>
        <taxon>Micromonosporales</taxon>
        <taxon>Micromonosporaceae</taxon>
        <taxon>Virgisporangium</taxon>
    </lineage>
</organism>
<dbReference type="PANTHER" id="PTHR38479">
    <property type="entry name" value="LMO0824 PROTEIN"/>
    <property type="match status" value="1"/>
</dbReference>
<reference evidence="1" key="1">
    <citation type="submission" date="2021-01" db="EMBL/GenBank/DDBJ databases">
        <title>Whole genome shotgun sequence of Virgisporangium ochraceum NBRC 16418.</title>
        <authorList>
            <person name="Komaki H."/>
            <person name="Tamura T."/>
        </authorList>
    </citation>
    <scope>NUCLEOTIDE SEQUENCE</scope>
    <source>
        <strain evidence="1">NBRC 16418</strain>
    </source>
</reference>
<evidence type="ECO:0000313" key="2">
    <source>
        <dbReference type="Proteomes" id="UP000635606"/>
    </source>
</evidence>
<dbReference type="Proteomes" id="UP000635606">
    <property type="component" value="Unassembled WGS sequence"/>
</dbReference>
<evidence type="ECO:0008006" key="3">
    <source>
        <dbReference type="Google" id="ProtNLM"/>
    </source>
</evidence>
<dbReference type="PANTHER" id="PTHR38479:SF2">
    <property type="entry name" value="WINGED HELIX DNA-BINDING DOMAIN-CONTAINING PROTEIN"/>
    <property type="match status" value="1"/>
</dbReference>
<gene>
    <name evidence="1" type="ORF">Voc01_074910</name>
</gene>
<evidence type="ECO:0000313" key="1">
    <source>
        <dbReference type="EMBL" id="GIJ72574.1"/>
    </source>
</evidence>
<dbReference type="AlphaFoldDB" id="A0A8J3ZYF2"/>
<protein>
    <recommendedName>
        <fullName evidence="3">Winged helix DNA-binding domain-containing protein</fullName>
    </recommendedName>
</protein>